<protein>
    <recommendedName>
        <fullName evidence="8">Glutamyl-tRNA(Gln) amidotransferase subunit A</fullName>
        <shortName evidence="8">Glu-ADT subunit A</shortName>
        <ecNumber evidence="8">6.3.5.7</ecNumber>
    </recommendedName>
</protein>
<dbReference type="PANTHER" id="PTHR11895">
    <property type="entry name" value="TRANSAMIDASE"/>
    <property type="match status" value="1"/>
</dbReference>
<evidence type="ECO:0000313" key="10">
    <source>
        <dbReference type="EMBL" id="SHK12959.1"/>
    </source>
</evidence>
<evidence type="ECO:0000256" key="6">
    <source>
        <dbReference type="ARBA" id="ARBA00025295"/>
    </source>
</evidence>
<dbReference type="GO" id="GO:0050567">
    <property type="term" value="F:glutaminyl-tRNA synthase (glutamine-hydrolyzing) activity"/>
    <property type="evidence" value="ECO:0007669"/>
    <property type="project" value="UniProtKB-UniRule"/>
</dbReference>
<proteinExistence type="inferred from homology"/>
<dbReference type="Gene3D" id="3.90.1300.10">
    <property type="entry name" value="Amidase signature (AS) domain"/>
    <property type="match status" value="1"/>
</dbReference>
<dbReference type="EC" id="6.3.5.7" evidence="8"/>
<evidence type="ECO:0000256" key="3">
    <source>
        <dbReference type="ARBA" id="ARBA00022741"/>
    </source>
</evidence>
<feature type="active site" description="Acyl-ester intermediate" evidence="8">
    <location>
        <position position="171"/>
    </location>
</feature>
<dbReference type="Proteomes" id="UP000243547">
    <property type="component" value="Unassembled WGS sequence"/>
</dbReference>
<dbReference type="PROSITE" id="PS00571">
    <property type="entry name" value="AMIDASES"/>
    <property type="match status" value="1"/>
</dbReference>
<dbReference type="EMBL" id="FRAI01000017">
    <property type="protein sequence ID" value="SHK12959.1"/>
    <property type="molecule type" value="Genomic_DNA"/>
</dbReference>
<dbReference type="OrthoDB" id="9811471at2"/>
<keyword evidence="5 8" id="KW-0648">Protein biosynthesis</keyword>
<comment type="catalytic activity">
    <reaction evidence="7 8">
        <text>L-glutamyl-tRNA(Gln) + L-glutamine + ATP + H2O = L-glutaminyl-tRNA(Gln) + L-glutamate + ADP + phosphate + H(+)</text>
        <dbReference type="Rhea" id="RHEA:17521"/>
        <dbReference type="Rhea" id="RHEA-COMP:9681"/>
        <dbReference type="Rhea" id="RHEA-COMP:9684"/>
        <dbReference type="ChEBI" id="CHEBI:15377"/>
        <dbReference type="ChEBI" id="CHEBI:15378"/>
        <dbReference type="ChEBI" id="CHEBI:29985"/>
        <dbReference type="ChEBI" id="CHEBI:30616"/>
        <dbReference type="ChEBI" id="CHEBI:43474"/>
        <dbReference type="ChEBI" id="CHEBI:58359"/>
        <dbReference type="ChEBI" id="CHEBI:78520"/>
        <dbReference type="ChEBI" id="CHEBI:78521"/>
        <dbReference type="ChEBI" id="CHEBI:456216"/>
        <dbReference type="EC" id="6.3.5.7"/>
    </reaction>
</comment>
<evidence type="ECO:0000256" key="5">
    <source>
        <dbReference type="ARBA" id="ARBA00022917"/>
    </source>
</evidence>
<keyword evidence="11" id="KW-1185">Reference proteome</keyword>
<reference evidence="11" key="1">
    <citation type="submission" date="2016-11" db="EMBL/GenBank/DDBJ databases">
        <authorList>
            <person name="Varghese N."/>
            <person name="Submissions S."/>
        </authorList>
    </citation>
    <scope>NUCLEOTIDE SEQUENCE [LARGE SCALE GENOMIC DNA]</scope>
    <source>
        <strain evidence="11">DSM 14826</strain>
    </source>
</reference>
<keyword evidence="2 8" id="KW-0436">Ligase</keyword>
<dbReference type="NCBIfam" id="TIGR00132">
    <property type="entry name" value="gatA"/>
    <property type="match status" value="1"/>
</dbReference>
<gene>
    <name evidence="8" type="primary">gatA</name>
    <name evidence="10" type="ORF">SAMN02745227_01598</name>
</gene>
<evidence type="ECO:0000256" key="1">
    <source>
        <dbReference type="ARBA" id="ARBA00008069"/>
    </source>
</evidence>
<dbReference type="SUPFAM" id="SSF75304">
    <property type="entry name" value="Amidase signature (AS) enzymes"/>
    <property type="match status" value="1"/>
</dbReference>
<evidence type="ECO:0000256" key="4">
    <source>
        <dbReference type="ARBA" id="ARBA00022840"/>
    </source>
</evidence>
<evidence type="ECO:0000256" key="8">
    <source>
        <dbReference type="HAMAP-Rule" id="MF_00120"/>
    </source>
</evidence>
<dbReference type="InterPro" id="IPR020556">
    <property type="entry name" value="Amidase_CS"/>
</dbReference>
<dbReference type="InterPro" id="IPR004412">
    <property type="entry name" value="GatA"/>
</dbReference>
<dbReference type="GO" id="GO:0030956">
    <property type="term" value="C:glutamyl-tRNA(Gln) amidotransferase complex"/>
    <property type="evidence" value="ECO:0007669"/>
    <property type="project" value="InterPro"/>
</dbReference>
<keyword evidence="4 8" id="KW-0067">ATP-binding</keyword>
<dbReference type="RefSeq" id="WP_072907745.1">
    <property type="nucleotide sequence ID" value="NZ_FRAI01000017.1"/>
</dbReference>
<name>A0A1M6PYD7_9FIRM</name>
<organism evidence="10 11">
    <name type="scientific">Anaerobranca californiensis DSM 14826</name>
    <dbReference type="NCBI Taxonomy" id="1120989"/>
    <lineage>
        <taxon>Bacteria</taxon>
        <taxon>Bacillati</taxon>
        <taxon>Bacillota</taxon>
        <taxon>Clostridia</taxon>
        <taxon>Eubacteriales</taxon>
        <taxon>Proteinivoracaceae</taxon>
        <taxon>Anaerobranca</taxon>
    </lineage>
</organism>
<feature type="active site" description="Charge relay system" evidence="8">
    <location>
        <position position="147"/>
    </location>
</feature>
<sequence length="479" mass="52621">MFIKKINKLLNSREISPVELTEKFLSRINELDNKIDSFLQVTYEHSLKTAEKLEKKLMNGEKLDLLEGIPMNLKDNISTKGIKTTGASLFLQDYTPPYSATVYEKLKGNPLLGKVNLDELAMGTSTETSAYKKTKNPWDLTKVPGGSSGGSAASVALGFSVFSLGTDTGGSIRQPASFCGVVGLKPTYGLVSRYGVFSLASSLDVVGPLTKTVEDCALVLRKIAGKDSKDAMTVDMESDYEKALIRGVKGIKLGIAPEFLPKEIQPDVLKAFWDSVKLLEGLGGEVVEITLPHITYGIDVYSILAYGEAASNLARLDGIRYGINAGDITENRTKGLGFEVKRRIMLGTYFLKGENYHKYYLKAKDVQRQIKKDFQKAFEKCDIILSPTTINTTFDLGAKLEPHIMAYNDLLTIPINLAGIPGLSLPCGFDKNNLPIGLQLISNNFREDLLFTVGHSYQLHTNYHLLKPPIIKGGDIYGL</sequence>
<dbReference type="STRING" id="1120989.SAMN02745227_01598"/>
<evidence type="ECO:0000256" key="7">
    <source>
        <dbReference type="ARBA" id="ARBA00047407"/>
    </source>
</evidence>
<dbReference type="AlphaFoldDB" id="A0A1M6PYD7"/>
<feature type="active site" description="Charge relay system" evidence="8">
    <location>
        <position position="74"/>
    </location>
</feature>
<evidence type="ECO:0000256" key="2">
    <source>
        <dbReference type="ARBA" id="ARBA00022598"/>
    </source>
</evidence>
<feature type="domain" description="Amidase" evidence="9">
    <location>
        <begin position="19"/>
        <end position="450"/>
    </location>
</feature>
<dbReference type="Pfam" id="PF01425">
    <property type="entry name" value="Amidase"/>
    <property type="match status" value="1"/>
</dbReference>
<dbReference type="InterPro" id="IPR000120">
    <property type="entry name" value="Amidase"/>
</dbReference>
<keyword evidence="10" id="KW-0808">Transferase</keyword>
<dbReference type="PANTHER" id="PTHR11895:SF151">
    <property type="entry name" value="GLUTAMYL-TRNA(GLN) AMIDOTRANSFERASE SUBUNIT A"/>
    <property type="match status" value="1"/>
</dbReference>
<comment type="similarity">
    <text evidence="1 8">Belongs to the amidase family. GatA subfamily.</text>
</comment>
<keyword evidence="3 8" id="KW-0547">Nucleotide-binding</keyword>
<dbReference type="InterPro" id="IPR036928">
    <property type="entry name" value="AS_sf"/>
</dbReference>
<dbReference type="InterPro" id="IPR023631">
    <property type="entry name" value="Amidase_dom"/>
</dbReference>
<evidence type="ECO:0000259" key="9">
    <source>
        <dbReference type="Pfam" id="PF01425"/>
    </source>
</evidence>
<evidence type="ECO:0000313" key="11">
    <source>
        <dbReference type="Proteomes" id="UP000243547"/>
    </source>
</evidence>
<dbReference type="GO" id="GO:0006412">
    <property type="term" value="P:translation"/>
    <property type="evidence" value="ECO:0007669"/>
    <property type="project" value="UniProtKB-UniRule"/>
</dbReference>
<dbReference type="GO" id="GO:0005524">
    <property type="term" value="F:ATP binding"/>
    <property type="evidence" value="ECO:0007669"/>
    <property type="project" value="UniProtKB-KW"/>
</dbReference>
<comment type="function">
    <text evidence="6 8">Allows the formation of correctly charged Gln-tRNA(Gln) through the transamidation of misacylated Glu-tRNA(Gln) in organisms which lack glutaminyl-tRNA synthetase. The reaction takes place in the presence of glutamine and ATP through an activated gamma-phospho-Glu-tRNA(Gln).</text>
</comment>
<comment type="subunit">
    <text evidence="8">Heterotrimer of A, B and C subunits.</text>
</comment>
<dbReference type="HAMAP" id="MF_00120">
    <property type="entry name" value="GatA"/>
    <property type="match status" value="1"/>
</dbReference>
<accession>A0A1M6PYD7</accession>
<dbReference type="GO" id="GO:0016740">
    <property type="term" value="F:transferase activity"/>
    <property type="evidence" value="ECO:0007669"/>
    <property type="project" value="UniProtKB-KW"/>
</dbReference>